<name>A0A1X6ZLD5_9RHOB</name>
<organism evidence="2 3">
    <name type="scientific">Limimaricola soesokkakensis</name>
    <dbReference type="NCBI Taxonomy" id="1343159"/>
    <lineage>
        <taxon>Bacteria</taxon>
        <taxon>Pseudomonadati</taxon>
        <taxon>Pseudomonadota</taxon>
        <taxon>Alphaproteobacteria</taxon>
        <taxon>Rhodobacterales</taxon>
        <taxon>Paracoccaceae</taxon>
        <taxon>Limimaricola</taxon>
    </lineage>
</organism>
<reference evidence="1 4" key="2">
    <citation type="submission" date="2018-03" db="EMBL/GenBank/DDBJ databases">
        <title>Genomic Encyclopedia of Archaeal and Bacterial Type Strains, Phase II (KMG-II): from individual species to whole genera.</title>
        <authorList>
            <person name="Goeker M."/>
        </authorList>
    </citation>
    <scope>NUCLEOTIDE SEQUENCE [LARGE SCALE GENOMIC DNA]</scope>
    <source>
        <strain evidence="1 4">DSM 29956</strain>
    </source>
</reference>
<evidence type="ECO:0000313" key="3">
    <source>
        <dbReference type="Proteomes" id="UP000193495"/>
    </source>
</evidence>
<dbReference type="Proteomes" id="UP000193495">
    <property type="component" value="Unassembled WGS sequence"/>
</dbReference>
<evidence type="ECO:0000313" key="4">
    <source>
        <dbReference type="Proteomes" id="UP000240624"/>
    </source>
</evidence>
<evidence type="ECO:0000313" key="1">
    <source>
        <dbReference type="EMBL" id="PSK85941.1"/>
    </source>
</evidence>
<evidence type="ECO:0000313" key="2">
    <source>
        <dbReference type="EMBL" id="SLN54839.1"/>
    </source>
</evidence>
<keyword evidence="4" id="KW-1185">Reference proteome</keyword>
<dbReference type="EMBL" id="PYGB01000007">
    <property type="protein sequence ID" value="PSK85941.1"/>
    <property type="molecule type" value="Genomic_DNA"/>
</dbReference>
<dbReference type="Proteomes" id="UP000240624">
    <property type="component" value="Unassembled WGS sequence"/>
</dbReference>
<dbReference type="RefSeq" id="WP_165761465.1">
    <property type="nucleotide sequence ID" value="NZ_FWFY01000008.1"/>
</dbReference>
<gene>
    <name evidence="1" type="ORF">CLV79_107171</name>
    <name evidence="2" type="ORF">LOS8367_02569</name>
</gene>
<sequence>MSDLDLSDLVLAEVKKLQIETAAAIQSYEARRRQEVLAATEVAAKSAG</sequence>
<reference evidence="2 3" key="1">
    <citation type="submission" date="2017-03" db="EMBL/GenBank/DDBJ databases">
        <authorList>
            <person name="Afonso C.L."/>
            <person name="Miller P.J."/>
            <person name="Scott M.A."/>
            <person name="Spackman E."/>
            <person name="Goraichik I."/>
            <person name="Dimitrov K.M."/>
            <person name="Suarez D.L."/>
            <person name="Swayne D.E."/>
        </authorList>
    </citation>
    <scope>NUCLEOTIDE SEQUENCE [LARGE SCALE GENOMIC DNA]</scope>
    <source>
        <strain evidence="2 3">CECT 8367</strain>
    </source>
</reference>
<dbReference type="EMBL" id="FWFY01000008">
    <property type="protein sequence ID" value="SLN54839.1"/>
    <property type="molecule type" value="Genomic_DNA"/>
</dbReference>
<accession>A0A1X6ZLD5</accession>
<dbReference type="AlphaFoldDB" id="A0A1X6ZLD5"/>
<protein>
    <submittedName>
        <fullName evidence="2">Uncharacterized protein</fullName>
    </submittedName>
</protein>
<proteinExistence type="predicted"/>